<accession>A0A9J6RFY5</accession>
<gene>
    <name evidence="1" type="ORF">OWO01_12690</name>
</gene>
<dbReference type="Pfam" id="PF15980">
    <property type="entry name" value="ComGF"/>
    <property type="match status" value="1"/>
</dbReference>
<protein>
    <submittedName>
        <fullName evidence="1">ComGF family competence protein</fullName>
    </submittedName>
</protein>
<dbReference type="EMBL" id="JAPRAT010000027">
    <property type="protein sequence ID" value="MCZ0704065.1"/>
    <property type="molecule type" value="Genomic_DNA"/>
</dbReference>
<keyword evidence="2" id="KW-1185">Reference proteome</keyword>
<organism evidence="1 2">
    <name type="scientific">Natronobacillus azotifigens</name>
    <dbReference type="NCBI Taxonomy" id="472978"/>
    <lineage>
        <taxon>Bacteria</taxon>
        <taxon>Bacillati</taxon>
        <taxon>Bacillota</taxon>
        <taxon>Bacilli</taxon>
        <taxon>Bacillales</taxon>
        <taxon>Bacillaceae</taxon>
        <taxon>Natronobacillus</taxon>
    </lineage>
</organism>
<proteinExistence type="predicted"/>
<dbReference type="AlphaFoldDB" id="A0A9J6RFY5"/>
<evidence type="ECO:0000313" key="1">
    <source>
        <dbReference type="EMBL" id="MCZ0704065.1"/>
    </source>
</evidence>
<name>A0A9J6RFY5_9BACI</name>
<evidence type="ECO:0000313" key="2">
    <source>
        <dbReference type="Proteomes" id="UP001084197"/>
    </source>
</evidence>
<comment type="caution">
    <text evidence="1">The sequence shown here is derived from an EMBL/GenBank/DDBJ whole genome shotgun (WGS) entry which is preliminary data.</text>
</comment>
<reference evidence="1" key="1">
    <citation type="submission" date="2022-11" db="EMBL/GenBank/DDBJ databases">
        <title>WGS of Natronobacillus azotifigens 24KS-1, an anaerobic diazotrophic haloalkaliphile from soda-rich habitats.</title>
        <authorList>
            <person name="Sorokin D.Y."/>
            <person name="Merkel A.Y."/>
        </authorList>
    </citation>
    <scope>NUCLEOTIDE SEQUENCE</scope>
    <source>
        <strain evidence="1">24KS-1</strain>
    </source>
</reference>
<dbReference type="InterPro" id="IPR016977">
    <property type="entry name" value="ComGF"/>
</dbReference>
<sequence>MVEVLIGLTIFSTLMLLLPTIFRFVELDNHTDELAVRQFFHFVTDEIHSNSIDRINTNSIQLRNNGGDKITISKYNDLIRRQVNGTGHEILLRNVNHFTVVSLSNGLHLTIQSQNGDTYEKIIAYY</sequence>
<dbReference type="Proteomes" id="UP001084197">
    <property type="component" value="Unassembled WGS sequence"/>
</dbReference>